<dbReference type="AlphaFoldDB" id="A0A6J7H9X3"/>
<dbReference type="InterPro" id="IPR027417">
    <property type="entry name" value="P-loop_NTPase"/>
</dbReference>
<evidence type="ECO:0000259" key="1">
    <source>
        <dbReference type="Pfam" id="PF13614"/>
    </source>
</evidence>
<dbReference type="PANTHER" id="PTHR13696">
    <property type="entry name" value="P-LOOP CONTAINING NUCLEOSIDE TRIPHOSPHATE HYDROLASE"/>
    <property type="match status" value="1"/>
</dbReference>
<dbReference type="EMBL" id="CAFBMR010000049">
    <property type="protein sequence ID" value="CAB4917791.1"/>
    <property type="molecule type" value="Genomic_DNA"/>
</dbReference>
<evidence type="ECO:0000313" key="2">
    <source>
        <dbReference type="EMBL" id="CAB4917791.1"/>
    </source>
</evidence>
<dbReference type="SUPFAM" id="SSF52540">
    <property type="entry name" value="P-loop containing nucleoside triphosphate hydrolases"/>
    <property type="match status" value="1"/>
</dbReference>
<sequence length="140" mass="15140">MSDRYDLVLIDCPPALGELTRNALAAADAALVVTEPGFFAVQGAAQAIDAIEVARPAINLRLRLSGIVVNRVRASLIEHKYRLDELKSVYGEALLEPYIPERSAVQQAQGAGVPIQAWPSPGAREIVDACDDLLDHVLER</sequence>
<protein>
    <submittedName>
        <fullName evidence="2">Unannotated protein</fullName>
    </submittedName>
</protein>
<organism evidence="2">
    <name type="scientific">freshwater metagenome</name>
    <dbReference type="NCBI Taxonomy" id="449393"/>
    <lineage>
        <taxon>unclassified sequences</taxon>
        <taxon>metagenomes</taxon>
        <taxon>ecological metagenomes</taxon>
    </lineage>
</organism>
<dbReference type="CDD" id="cd02042">
    <property type="entry name" value="ParAB_family"/>
    <property type="match status" value="1"/>
</dbReference>
<feature type="domain" description="AAA" evidence="1">
    <location>
        <begin position="2"/>
        <end position="62"/>
    </location>
</feature>
<proteinExistence type="predicted"/>
<dbReference type="InterPro" id="IPR050678">
    <property type="entry name" value="DNA_Partitioning_ATPase"/>
</dbReference>
<accession>A0A6J7H9X3</accession>
<dbReference type="InterPro" id="IPR025669">
    <property type="entry name" value="AAA_dom"/>
</dbReference>
<gene>
    <name evidence="2" type="ORF">UFOPK3610_01229</name>
</gene>
<dbReference type="PANTHER" id="PTHR13696:SF96">
    <property type="entry name" value="COBQ_COBB_MIND_PARA NUCLEOTIDE BINDING DOMAIN-CONTAINING PROTEIN"/>
    <property type="match status" value="1"/>
</dbReference>
<dbReference type="Gene3D" id="3.40.50.300">
    <property type="entry name" value="P-loop containing nucleotide triphosphate hydrolases"/>
    <property type="match status" value="1"/>
</dbReference>
<dbReference type="Pfam" id="PF13614">
    <property type="entry name" value="AAA_31"/>
    <property type="match status" value="1"/>
</dbReference>
<reference evidence="2" key="1">
    <citation type="submission" date="2020-05" db="EMBL/GenBank/DDBJ databases">
        <authorList>
            <person name="Chiriac C."/>
            <person name="Salcher M."/>
            <person name="Ghai R."/>
            <person name="Kavagutti S V."/>
        </authorList>
    </citation>
    <scope>NUCLEOTIDE SEQUENCE</scope>
</reference>
<name>A0A6J7H9X3_9ZZZZ</name>